<dbReference type="GO" id="GO:0005737">
    <property type="term" value="C:cytoplasm"/>
    <property type="evidence" value="ECO:0007669"/>
    <property type="project" value="TreeGrafter"/>
</dbReference>
<dbReference type="Pfam" id="PF02845">
    <property type="entry name" value="CUE"/>
    <property type="match status" value="1"/>
</dbReference>
<feature type="region of interest" description="Disordered" evidence="1">
    <location>
        <begin position="47"/>
        <end position="170"/>
    </location>
</feature>
<dbReference type="GO" id="GO:0006511">
    <property type="term" value="P:ubiquitin-dependent protein catabolic process"/>
    <property type="evidence" value="ECO:0007669"/>
    <property type="project" value="TreeGrafter"/>
</dbReference>
<evidence type="ECO:0000256" key="1">
    <source>
        <dbReference type="SAM" id="MobiDB-lite"/>
    </source>
</evidence>
<name>A0A8H7PGW5_9FUNG</name>
<feature type="compositionally biased region" description="Low complexity" evidence="1">
    <location>
        <begin position="140"/>
        <end position="166"/>
    </location>
</feature>
<feature type="compositionally biased region" description="Polar residues" evidence="1">
    <location>
        <begin position="57"/>
        <end position="72"/>
    </location>
</feature>
<dbReference type="PANTHER" id="PTHR16461">
    <property type="entry name" value="TOLL-INTERACTING PROTEIN"/>
    <property type="match status" value="1"/>
</dbReference>
<dbReference type="EMBL" id="JAEPRA010000020">
    <property type="protein sequence ID" value="KAG2173071.1"/>
    <property type="molecule type" value="Genomic_DNA"/>
</dbReference>
<dbReference type="GO" id="GO:0031624">
    <property type="term" value="F:ubiquitin conjugating enzyme binding"/>
    <property type="evidence" value="ECO:0007669"/>
    <property type="project" value="TreeGrafter"/>
</dbReference>
<dbReference type="SMART" id="SM00546">
    <property type="entry name" value="CUE"/>
    <property type="match status" value="1"/>
</dbReference>
<feature type="compositionally biased region" description="Basic and acidic residues" evidence="1">
    <location>
        <begin position="344"/>
        <end position="354"/>
    </location>
</feature>
<proteinExistence type="predicted"/>
<dbReference type="PROSITE" id="PS51140">
    <property type="entry name" value="CUE"/>
    <property type="match status" value="1"/>
</dbReference>
<dbReference type="Gene3D" id="1.10.8.10">
    <property type="entry name" value="DNA helicase RuvA subunit, C-terminal domain"/>
    <property type="match status" value="1"/>
</dbReference>
<feature type="domain" description="CUE" evidence="2">
    <location>
        <begin position="1"/>
        <end position="44"/>
    </location>
</feature>
<evidence type="ECO:0000259" key="2">
    <source>
        <dbReference type="PROSITE" id="PS51140"/>
    </source>
</evidence>
<comment type="caution">
    <text evidence="3">The sequence shown here is derived from an EMBL/GenBank/DDBJ whole genome shotgun (WGS) entry which is preliminary data.</text>
</comment>
<sequence>MASKDISTLQNAFPNIPHDIVETILESNLGDVDKAFDSLLEMSDPDFHSNDNRANDMATSTARPASQRSRVSFQEPVDDYVQSPPSLRASYGEDDQIRKDAELARKLAAEDEASTSQSNSALTTPNTSWPNPRVPPPPVFGGQPSQPYTNNHSGYKSLASSSHSSSNPFNMQDVMDHIPVIHQTVVEQSNMAKQKAKELYQQLKTINMAKHNDPMNGGTVVNGRQSNNPFAIPRVPVAPQASFNPPRPPRPVTNRTSSALDQIRADEEFARRLSEQQYRESRAQSGGIFHFYFLLVQRVDIYVLTGVAGLGNAGSNQSVDHSGDTLQAINPFQDDEDTDPPPYESHRNDRLVPQ</sequence>
<accession>A0A8H7PGW5</accession>
<dbReference type="Proteomes" id="UP000612746">
    <property type="component" value="Unassembled WGS sequence"/>
</dbReference>
<dbReference type="SUPFAM" id="SSF46934">
    <property type="entry name" value="UBA-like"/>
    <property type="match status" value="1"/>
</dbReference>
<keyword evidence="4" id="KW-1185">Reference proteome</keyword>
<dbReference type="InterPro" id="IPR009060">
    <property type="entry name" value="UBA-like_sf"/>
</dbReference>
<evidence type="ECO:0000313" key="4">
    <source>
        <dbReference type="Proteomes" id="UP000612746"/>
    </source>
</evidence>
<gene>
    <name evidence="3" type="ORF">INT44_007044</name>
</gene>
<evidence type="ECO:0000313" key="3">
    <source>
        <dbReference type="EMBL" id="KAG2173071.1"/>
    </source>
</evidence>
<feature type="region of interest" description="Disordered" evidence="1">
    <location>
        <begin position="315"/>
        <end position="354"/>
    </location>
</feature>
<reference evidence="3" key="1">
    <citation type="submission" date="2020-12" db="EMBL/GenBank/DDBJ databases">
        <title>Metabolic potential, ecology and presence of endohyphal bacteria is reflected in genomic diversity of Mucoromycotina.</title>
        <authorList>
            <person name="Muszewska A."/>
            <person name="Okrasinska A."/>
            <person name="Steczkiewicz K."/>
            <person name="Drgas O."/>
            <person name="Orlowska M."/>
            <person name="Perlinska-Lenart U."/>
            <person name="Aleksandrzak-Piekarczyk T."/>
            <person name="Szatraj K."/>
            <person name="Zielenkiewicz U."/>
            <person name="Pilsyk S."/>
            <person name="Malc E."/>
            <person name="Mieczkowski P."/>
            <person name="Kruszewska J.S."/>
            <person name="Biernat P."/>
            <person name="Pawlowska J."/>
        </authorList>
    </citation>
    <scope>NUCLEOTIDE SEQUENCE</scope>
    <source>
        <strain evidence="3">WA0000051536</strain>
    </source>
</reference>
<dbReference type="PANTHER" id="PTHR16461:SF5">
    <property type="entry name" value="TOLL-INTERACTING PROTEIN"/>
    <property type="match status" value="1"/>
</dbReference>
<feature type="region of interest" description="Disordered" evidence="1">
    <location>
        <begin position="238"/>
        <end position="258"/>
    </location>
</feature>
<feature type="compositionally biased region" description="Polar residues" evidence="1">
    <location>
        <begin position="114"/>
        <end position="124"/>
    </location>
</feature>
<protein>
    <recommendedName>
        <fullName evidence="2">CUE domain-containing protein</fullName>
    </recommendedName>
</protein>
<dbReference type="InterPro" id="IPR003892">
    <property type="entry name" value="CUE"/>
</dbReference>
<feature type="compositionally biased region" description="Basic and acidic residues" evidence="1">
    <location>
        <begin position="95"/>
        <end position="109"/>
    </location>
</feature>
<organism evidence="3 4">
    <name type="scientific">Umbelopsis vinacea</name>
    <dbReference type="NCBI Taxonomy" id="44442"/>
    <lineage>
        <taxon>Eukaryota</taxon>
        <taxon>Fungi</taxon>
        <taxon>Fungi incertae sedis</taxon>
        <taxon>Mucoromycota</taxon>
        <taxon>Mucoromycotina</taxon>
        <taxon>Umbelopsidomycetes</taxon>
        <taxon>Umbelopsidales</taxon>
        <taxon>Umbelopsidaceae</taxon>
        <taxon>Umbelopsis</taxon>
    </lineage>
</organism>
<dbReference type="OrthoDB" id="9942608at2759"/>
<dbReference type="AlphaFoldDB" id="A0A8H7PGW5"/>
<feature type="compositionally biased region" description="Polar residues" evidence="1">
    <location>
        <begin position="315"/>
        <end position="330"/>
    </location>
</feature>
<dbReference type="GO" id="GO:0043130">
    <property type="term" value="F:ubiquitin binding"/>
    <property type="evidence" value="ECO:0007669"/>
    <property type="project" value="InterPro"/>
</dbReference>